<accession>A0A1L3STM5</accession>
<keyword evidence="2" id="KW-1185">Reference proteome</keyword>
<dbReference type="Proteomes" id="UP000182840">
    <property type="component" value="Chromosome"/>
</dbReference>
<gene>
    <name evidence="1" type="ORF">BSQ44_15755</name>
</gene>
<dbReference type="AlphaFoldDB" id="A0A1L3STM5"/>
<name>A0A1L3STM5_9HYPH</name>
<evidence type="ECO:0000313" key="2">
    <source>
        <dbReference type="Proteomes" id="UP000182840"/>
    </source>
</evidence>
<proteinExistence type="predicted"/>
<evidence type="ECO:0000313" key="1">
    <source>
        <dbReference type="EMBL" id="APH72652.1"/>
    </source>
</evidence>
<dbReference type="STRING" id="1670800.BSQ44_15755"/>
<protein>
    <submittedName>
        <fullName evidence="1">Uncharacterized protein</fullName>
    </submittedName>
</protein>
<reference evidence="2" key="1">
    <citation type="submission" date="2016-11" db="EMBL/GenBank/DDBJ databases">
        <title>Mesorhizobium oceanicum sp. nov., isolated from deep seawater in South China Sea.</title>
        <authorList>
            <person name="Fu G.-Y."/>
        </authorList>
    </citation>
    <scope>NUCLEOTIDE SEQUENCE [LARGE SCALE GENOMIC DNA]</scope>
    <source>
        <strain evidence="2">B7</strain>
    </source>
</reference>
<dbReference type="KEGG" id="meso:BSQ44_15755"/>
<organism evidence="1 2">
    <name type="scientific">Aquibium oceanicum</name>
    <dbReference type="NCBI Taxonomy" id="1670800"/>
    <lineage>
        <taxon>Bacteria</taxon>
        <taxon>Pseudomonadati</taxon>
        <taxon>Pseudomonadota</taxon>
        <taxon>Alphaproteobacteria</taxon>
        <taxon>Hyphomicrobiales</taxon>
        <taxon>Phyllobacteriaceae</taxon>
        <taxon>Aquibium</taxon>
    </lineage>
</organism>
<dbReference type="EMBL" id="CP018171">
    <property type="protein sequence ID" value="APH72652.1"/>
    <property type="molecule type" value="Genomic_DNA"/>
</dbReference>
<sequence>MPPKAIASEESVRPTGRYRKETQGEERVIVSGRIVLLVAGTVMTALPALADEQQAIDGCIDKVREVGGPDGAGGGKLISSDFSQAGTLVMLRDAGGTVWRCLAANDGSVEDISILEAADDGGGAMAGAGDNRAVIRFPRGASGTTLSGAIIGRDDFDYILGAREGQVMGSFAEGRRDQRRRCDLFQHSSARQR</sequence>